<evidence type="ECO:0000256" key="6">
    <source>
        <dbReference type="SAM" id="MobiDB-lite"/>
    </source>
</evidence>
<keyword evidence="8" id="KW-1185">Reference proteome</keyword>
<comment type="similarity">
    <text evidence="4">Belongs to the WD repeat PAAF1/RPN14 family.</text>
</comment>
<reference evidence="7 8" key="1">
    <citation type="submission" date="2016-07" db="EMBL/GenBank/DDBJ databases">
        <title>Draft genome of the white-rot fungus Obba rivulosa 3A-2.</title>
        <authorList>
            <consortium name="DOE Joint Genome Institute"/>
            <person name="Miettinen O."/>
            <person name="Riley R."/>
            <person name="Acob R."/>
            <person name="Barry K."/>
            <person name="Cullen D."/>
            <person name="De Vries R."/>
            <person name="Hainaut M."/>
            <person name="Hatakka A."/>
            <person name="Henrissat B."/>
            <person name="Hilden K."/>
            <person name="Kuo R."/>
            <person name="Labutti K."/>
            <person name="Lipzen A."/>
            <person name="Makela M.R."/>
            <person name="Sandor L."/>
            <person name="Spatafora J.W."/>
            <person name="Grigoriev I.V."/>
            <person name="Hibbett D.S."/>
        </authorList>
    </citation>
    <scope>NUCLEOTIDE SEQUENCE [LARGE SCALE GENOMIC DNA]</scope>
    <source>
        <strain evidence="7 8">3A-2</strain>
    </source>
</reference>
<dbReference type="EMBL" id="KV722480">
    <property type="protein sequence ID" value="OCH87596.1"/>
    <property type="molecule type" value="Genomic_DNA"/>
</dbReference>
<feature type="repeat" description="WD" evidence="5">
    <location>
        <begin position="214"/>
        <end position="255"/>
    </location>
</feature>
<evidence type="ECO:0000313" key="7">
    <source>
        <dbReference type="EMBL" id="OCH87596.1"/>
    </source>
</evidence>
<dbReference type="InterPro" id="IPR051179">
    <property type="entry name" value="WD_repeat_multifunction"/>
</dbReference>
<evidence type="ECO:0000256" key="4">
    <source>
        <dbReference type="ARBA" id="ARBA00038321"/>
    </source>
</evidence>
<dbReference type="PANTHER" id="PTHR19857:SF19">
    <property type="entry name" value="26S PROTEASOME REGULATORY SUBUNIT RPN14"/>
    <property type="match status" value="1"/>
</dbReference>
<feature type="region of interest" description="Disordered" evidence="6">
    <location>
        <begin position="268"/>
        <end position="291"/>
    </location>
</feature>
<evidence type="ECO:0000256" key="2">
    <source>
        <dbReference type="ARBA" id="ARBA00022737"/>
    </source>
</evidence>
<dbReference type="GO" id="GO:0000502">
    <property type="term" value="C:proteasome complex"/>
    <property type="evidence" value="ECO:0007669"/>
    <property type="project" value="UniProtKB-KW"/>
</dbReference>
<dbReference type="Gene3D" id="2.130.10.10">
    <property type="entry name" value="YVTN repeat-like/Quinoprotein amine dehydrogenase"/>
    <property type="match status" value="2"/>
</dbReference>
<accession>A0A8E2DI30</accession>
<dbReference type="OrthoDB" id="10257301at2759"/>
<dbReference type="PROSITE" id="PS50294">
    <property type="entry name" value="WD_REPEATS_REGION"/>
    <property type="match status" value="1"/>
</dbReference>
<sequence>MAPAIIRPALTPTVLPICTIQHDFSAVLAEVRDGLVPEDKFWLSCYKHGQPSVHGRVIAHLDERDRDLVRLQGKDGVEIIQHIQSAVYSAACPALEIPHTRLVLPIASYPDPPSATSRRSHQVTAFDVAPDGSQFATGYHDGSVLLRAIPIATSPILPYASAKSHLSTITSLRFFPSSRVLLSAGADFSLHILPAEPPSSLNSPQVVVESVRTFRGHTRAVTDTVIISRGRNFLSSSKDATLRLWDVPSGSQIRSIALRAPVMKLSIGERPSGAPNGASAPSGTDADIDPREVDTSDKLAFAALADGSFAAIDLRVKHPIVQSAAAALDAPATSTAALSAIAHAPRDSLLATGTVSGEVRIFDIRTVGAEGAHAELAAFRRNSASIEDVSFVSLRAGAYSHALDGAIPGDALGLAIATSDGLPYVARLQTAAVDVGVELVGLDCDAVRVIRTVPGREGGEEIWTAGDDGVVRRYAPRA</sequence>
<protein>
    <submittedName>
        <fullName evidence="7">WD40 repeat-like protein</fullName>
    </submittedName>
</protein>
<keyword evidence="3" id="KW-0647">Proteasome</keyword>
<evidence type="ECO:0000256" key="5">
    <source>
        <dbReference type="PROSITE-ProRule" id="PRU00221"/>
    </source>
</evidence>
<dbReference type="AlphaFoldDB" id="A0A8E2DI30"/>
<dbReference type="SUPFAM" id="SSF50978">
    <property type="entry name" value="WD40 repeat-like"/>
    <property type="match status" value="1"/>
</dbReference>
<evidence type="ECO:0000313" key="8">
    <source>
        <dbReference type="Proteomes" id="UP000250043"/>
    </source>
</evidence>
<dbReference type="InterPro" id="IPR036322">
    <property type="entry name" value="WD40_repeat_dom_sf"/>
</dbReference>
<dbReference type="Proteomes" id="UP000250043">
    <property type="component" value="Unassembled WGS sequence"/>
</dbReference>
<gene>
    <name evidence="7" type="ORF">OBBRIDRAFT_796078</name>
</gene>
<keyword evidence="1 5" id="KW-0853">WD repeat</keyword>
<dbReference type="Pfam" id="PF00400">
    <property type="entry name" value="WD40"/>
    <property type="match status" value="3"/>
</dbReference>
<proteinExistence type="inferred from homology"/>
<dbReference type="InterPro" id="IPR015943">
    <property type="entry name" value="WD40/YVTN_repeat-like_dom_sf"/>
</dbReference>
<name>A0A8E2DI30_9APHY</name>
<organism evidence="7 8">
    <name type="scientific">Obba rivulosa</name>
    <dbReference type="NCBI Taxonomy" id="1052685"/>
    <lineage>
        <taxon>Eukaryota</taxon>
        <taxon>Fungi</taxon>
        <taxon>Dikarya</taxon>
        <taxon>Basidiomycota</taxon>
        <taxon>Agaricomycotina</taxon>
        <taxon>Agaricomycetes</taxon>
        <taxon>Polyporales</taxon>
        <taxon>Gelatoporiaceae</taxon>
        <taxon>Obba</taxon>
    </lineage>
</organism>
<dbReference type="SMART" id="SM00320">
    <property type="entry name" value="WD40"/>
    <property type="match status" value="4"/>
</dbReference>
<dbReference type="PANTHER" id="PTHR19857">
    <property type="entry name" value="MITOCHONDRIAL DIVISION PROTEIN 1-RELATED"/>
    <property type="match status" value="1"/>
</dbReference>
<dbReference type="PROSITE" id="PS50082">
    <property type="entry name" value="WD_REPEATS_2"/>
    <property type="match status" value="1"/>
</dbReference>
<evidence type="ECO:0000256" key="1">
    <source>
        <dbReference type="ARBA" id="ARBA00022574"/>
    </source>
</evidence>
<dbReference type="InterPro" id="IPR001680">
    <property type="entry name" value="WD40_rpt"/>
</dbReference>
<evidence type="ECO:0000256" key="3">
    <source>
        <dbReference type="ARBA" id="ARBA00022942"/>
    </source>
</evidence>
<keyword evidence="2" id="KW-0677">Repeat</keyword>